<dbReference type="SUPFAM" id="SSF57716">
    <property type="entry name" value="Glucocorticoid receptor-like (DNA-binding domain)"/>
    <property type="match status" value="1"/>
</dbReference>
<dbReference type="STRING" id="1611254.A0A2G5TDA7"/>
<sequence>MLKCKICDLPGSGNHFGISSCRACAAFFRRTTSRKYPLKCSGNEKCEIFDSKTQQYKCKKCRMEKCLKMGMKTENFQFGRDPIIRHAAKNKPEFLKFEKKPSGKNYIDLTKLLNKAEQISSSDKPKIIKNLTTLLNLAHGLESVRNLPSSKNYRFLRKWDVEDKLKEWETSFLIVAKWLTYFEKFQMLDVPLKMEFLIGIWHTWVLFDKLFLNFHARKNGFGSGNVIMGYDTYYSWNNTIDMSGFSKIDEENADEFIRCIDWNMLNFIDPLMRLNPDNVEMMFMICKFSFSYAGKRFQGQILEISENFLDILSNDLHDYYSNRNVRYSIRLAELLKFVRSVENDFLEKQKKVDIGDIFDIWKVEFSHPQVFKDNLC</sequence>
<evidence type="ECO:0000256" key="2">
    <source>
        <dbReference type="ARBA" id="ARBA00022723"/>
    </source>
</evidence>
<dbReference type="SUPFAM" id="SSF48508">
    <property type="entry name" value="Nuclear receptor ligand-binding domain"/>
    <property type="match status" value="1"/>
</dbReference>
<dbReference type="Pfam" id="PF00104">
    <property type="entry name" value="Hormone_recep"/>
    <property type="match status" value="1"/>
</dbReference>
<dbReference type="InterPro" id="IPR000536">
    <property type="entry name" value="Nucl_hrmn_rcpt_lig-bd"/>
</dbReference>
<evidence type="ECO:0000256" key="6">
    <source>
        <dbReference type="ARBA" id="ARBA00023125"/>
    </source>
</evidence>
<evidence type="ECO:0000256" key="8">
    <source>
        <dbReference type="ARBA" id="ARBA00023170"/>
    </source>
</evidence>
<dbReference type="PRINTS" id="PR00047">
    <property type="entry name" value="STROIDFINGER"/>
</dbReference>
<dbReference type="PANTHER" id="PTHR45680:SF29">
    <property type="entry name" value="NUCLEAR HORMONE RECEPTOR FAMILY"/>
    <property type="match status" value="1"/>
</dbReference>
<dbReference type="SMART" id="SM00399">
    <property type="entry name" value="ZnF_C4"/>
    <property type="match status" value="1"/>
</dbReference>
<dbReference type="Gene3D" id="3.30.50.10">
    <property type="entry name" value="Erythroid Transcription Factor GATA-1, subunit A"/>
    <property type="match status" value="1"/>
</dbReference>
<dbReference type="AlphaFoldDB" id="A0A2G5TDA7"/>
<feature type="domain" description="NR LBD" evidence="11">
    <location>
        <begin position="123"/>
        <end position="374"/>
    </location>
</feature>
<name>A0A2G5TDA7_9PELO</name>
<comment type="caution">
    <text evidence="12">The sequence shown here is derived from an EMBL/GenBank/DDBJ whole genome shotgun (WGS) entry which is preliminary data.</text>
</comment>
<dbReference type="PROSITE" id="PS51030">
    <property type="entry name" value="NUCLEAR_REC_DBD_2"/>
    <property type="match status" value="1"/>
</dbReference>
<evidence type="ECO:0000256" key="4">
    <source>
        <dbReference type="ARBA" id="ARBA00022833"/>
    </source>
</evidence>
<evidence type="ECO:0000259" key="10">
    <source>
        <dbReference type="PROSITE" id="PS51030"/>
    </source>
</evidence>
<reference evidence="13" key="1">
    <citation type="submission" date="2017-10" db="EMBL/GenBank/DDBJ databases">
        <title>Rapid genome shrinkage in a self-fertile nematode reveals novel sperm competition proteins.</title>
        <authorList>
            <person name="Yin D."/>
            <person name="Schwarz E.M."/>
            <person name="Thomas C.G."/>
            <person name="Felde R.L."/>
            <person name="Korf I.F."/>
            <person name="Cutter A.D."/>
            <person name="Schartner C.M."/>
            <person name="Ralston E.J."/>
            <person name="Meyer B.J."/>
            <person name="Haag E.S."/>
        </authorList>
    </citation>
    <scope>NUCLEOTIDE SEQUENCE [LARGE SCALE GENOMIC DNA]</scope>
    <source>
        <strain evidence="13">JU1422</strain>
    </source>
</reference>
<dbReference type="Pfam" id="PF00105">
    <property type="entry name" value="zf-C4"/>
    <property type="match status" value="1"/>
</dbReference>
<dbReference type="Proteomes" id="UP000230233">
    <property type="component" value="Chromosome V"/>
</dbReference>
<keyword evidence="5" id="KW-0805">Transcription regulation</keyword>
<evidence type="ECO:0008006" key="14">
    <source>
        <dbReference type="Google" id="ProtNLM"/>
    </source>
</evidence>
<dbReference type="InterPro" id="IPR013088">
    <property type="entry name" value="Znf_NHR/GATA"/>
</dbReference>
<feature type="domain" description="Nuclear receptor" evidence="10">
    <location>
        <begin position="1"/>
        <end position="78"/>
    </location>
</feature>
<evidence type="ECO:0000256" key="7">
    <source>
        <dbReference type="ARBA" id="ARBA00023163"/>
    </source>
</evidence>
<dbReference type="OrthoDB" id="10018779at2759"/>
<organism evidence="12 13">
    <name type="scientific">Caenorhabditis nigoni</name>
    <dbReference type="NCBI Taxonomy" id="1611254"/>
    <lineage>
        <taxon>Eukaryota</taxon>
        <taxon>Metazoa</taxon>
        <taxon>Ecdysozoa</taxon>
        <taxon>Nematoda</taxon>
        <taxon>Chromadorea</taxon>
        <taxon>Rhabditida</taxon>
        <taxon>Rhabditina</taxon>
        <taxon>Rhabditomorpha</taxon>
        <taxon>Rhabditoidea</taxon>
        <taxon>Rhabditidae</taxon>
        <taxon>Peloderinae</taxon>
        <taxon>Caenorhabditis</taxon>
    </lineage>
</organism>
<keyword evidence="7" id="KW-0804">Transcription</keyword>
<dbReference type="GO" id="GO:0008270">
    <property type="term" value="F:zinc ion binding"/>
    <property type="evidence" value="ECO:0007669"/>
    <property type="project" value="UniProtKB-KW"/>
</dbReference>
<keyword evidence="3" id="KW-0863">Zinc-finger</keyword>
<keyword evidence="13" id="KW-1185">Reference proteome</keyword>
<accession>A0A2G5TDA7</accession>
<keyword evidence="2" id="KW-0479">Metal-binding</keyword>
<evidence type="ECO:0000313" key="12">
    <source>
        <dbReference type="EMBL" id="PIC25247.1"/>
    </source>
</evidence>
<dbReference type="InterPro" id="IPR001628">
    <property type="entry name" value="Znf_hrmn_rcpt"/>
</dbReference>
<gene>
    <name evidence="12" type="primary">Cnig_chr_V.g18254</name>
    <name evidence="12" type="ORF">B9Z55_018254</name>
</gene>
<dbReference type="PROSITE" id="PS51843">
    <property type="entry name" value="NR_LBD"/>
    <property type="match status" value="1"/>
</dbReference>
<keyword evidence="8" id="KW-0675">Receptor</keyword>
<dbReference type="InterPro" id="IPR035500">
    <property type="entry name" value="NHR-like_dom_sf"/>
</dbReference>
<comment type="similarity">
    <text evidence="1">Belongs to the nuclear hormone receptor family.</text>
</comment>
<dbReference type="GO" id="GO:0003700">
    <property type="term" value="F:DNA-binding transcription factor activity"/>
    <property type="evidence" value="ECO:0007669"/>
    <property type="project" value="InterPro"/>
</dbReference>
<dbReference type="Gene3D" id="1.10.565.10">
    <property type="entry name" value="Retinoid X Receptor"/>
    <property type="match status" value="1"/>
</dbReference>
<evidence type="ECO:0000256" key="1">
    <source>
        <dbReference type="ARBA" id="ARBA00005993"/>
    </source>
</evidence>
<dbReference type="EMBL" id="PDUG01000005">
    <property type="protein sequence ID" value="PIC25247.1"/>
    <property type="molecule type" value="Genomic_DNA"/>
</dbReference>
<dbReference type="PANTHER" id="PTHR45680">
    <property type="entry name" value="NUCLEAR HORMONE RECEPTOR FAMILY"/>
    <property type="match status" value="1"/>
</dbReference>
<proteinExistence type="inferred from homology"/>
<protein>
    <recommendedName>
        <fullName evidence="14">Nuclear receptor domain-containing protein</fullName>
    </recommendedName>
</protein>
<evidence type="ECO:0000256" key="3">
    <source>
        <dbReference type="ARBA" id="ARBA00022771"/>
    </source>
</evidence>
<evidence type="ECO:0000256" key="9">
    <source>
        <dbReference type="ARBA" id="ARBA00023242"/>
    </source>
</evidence>
<dbReference type="InterPro" id="IPR051152">
    <property type="entry name" value="C.elegans_Orphan_NR"/>
</dbReference>
<evidence type="ECO:0000259" key="11">
    <source>
        <dbReference type="PROSITE" id="PS51843"/>
    </source>
</evidence>
<evidence type="ECO:0000256" key="5">
    <source>
        <dbReference type="ARBA" id="ARBA00023015"/>
    </source>
</evidence>
<keyword evidence="4" id="KW-0862">Zinc</keyword>
<keyword evidence="6" id="KW-0238">DNA-binding</keyword>
<evidence type="ECO:0000313" key="13">
    <source>
        <dbReference type="Proteomes" id="UP000230233"/>
    </source>
</evidence>
<dbReference type="SMART" id="SM00430">
    <property type="entry name" value="HOLI"/>
    <property type="match status" value="1"/>
</dbReference>
<keyword evidence="9" id="KW-0539">Nucleus</keyword>
<dbReference type="PROSITE" id="PS51257">
    <property type="entry name" value="PROKAR_LIPOPROTEIN"/>
    <property type="match status" value="1"/>
</dbReference>
<dbReference type="GO" id="GO:0043565">
    <property type="term" value="F:sequence-specific DNA binding"/>
    <property type="evidence" value="ECO:0007669"/>
    <property type="project" value="InterPro"/>
</dbReference>